<gene>
    <name evidence="2" type="ORF">FE784_04675</name>
</gene>
<dbReference type="EMBL" id="VDCQ01000005">
    <property type="protein sequence ID" value="TNJ67265.1"/>
    <property type="molecule type" value="Genomic_DNA"/>
</dbReference>
<dbReference type="RefSeq" id="WP_139600980.1">
    <property type="nucleotide sequence ID" value="NZ_VDCQ01000005.1"/>
</dbReference>
<dbReference type="InterPro" id="IPR036237">
    <property type="entry name" value="Xyl_isomerase-like_sf"/>
</dbReference>
<organism evidence="2 3">
    <name type="scientific">Paenibacillus hemerocallicola</name>
    <dbReference type="NCBI Taxonomy" id="1172614"/>
    <lineage>
        <taxon>Bacteria</taxon>
        <taxon>Bacillati</taxon>
        <taxon>Bacillota</taxon>
        <taxon>Bacilli</taxon>
        <taxon>Bacillales</taxon>
        <taxon>Paenibacillaceae</taxon>
        <taxon>Paenibacillus</taxon>
    </lineage>
</organism>
<proteinExistence type="predicted"/>
<reference evidence="2 3" key="1">
    <citation type="submission" date="2019-05" db="EMBL/GenBank/DDBJ databases">
        <title>We sequenced the genome of Paenibacillus hemerocallicola KCTC 33185 for further insight into its adaptation and study the phylogeny of Paenibacillus.</title>
        <authorList>
            <person name="Narsing Rao M.P."/>
        </authorList>
    </citation>
    <scope>NUCLEOTIDE SEQUENCE [LARGE SCALE GENOMIC DNA]</scope>
    <source>
        <strain evidence="2 3">KCTC 33185</strain>
    </source>
</reference>
<keyword evidence="3" id="KW-1185">Reference proteome</keyword>
<dbReference type="PANTHER" id="PTHR12110">
    <property type="entry name" value="HYDROXYPYRUVATE ISOMERASE"/>
    <property type="match status" value="1"/>
</dbReference>
<name>A0A5C4TEA9_9BACL</name>
<evidence type="ECO:0000313" key="2">
    <source>
        <dbReference type="EMBL" id="TNJ67265.1"/>
    </source>
</evidence>
<evidence type="ECO:0000313" key="3">
    <source>
        <dbReference type="Proteomes" id="UP000307943"/>
    </source>
</evidence>
<feature type="domain" description="Xylose isomerase-like TIM barrel" evidence="1">
    <location>
        <begin position="21"/>
        <end position="256"/>
    </location>
</feature>
<dbReference type="InterPro" id="IPR050312">
    <property type="entry name" value="IolE/XylAMocC-like"/>
</dbReference>
<dbReference type="Proteomes" id="UP000307943">
    <property type="component" value="Unassembled WGS sequence"/>
</dbReference>
<dbReference type="OrthoDB" id="3185623at2"/>
<comment type="caution">
    <text evidence="2">The sequence shown here is derived from an EMBL/GenBank/DDBJ whole genome shotgun (WGS) entry which is preliminary data.</text>
</comment>
<dbReference type="PANTHER" id="PTHR12110:SF21">
    <property type="entry name" value="XYLOSE ISOMERASE-LIKE TIM BARREL DOMAIN-CONTAINING PROTEIN"/>
    <property type="match status" value="1"/>
</dbReference>
<sequence length="267" mass="30294">MKYAFMSFSAPQLSFQELTATARRYGYDGVELRTDANHAHGVELTASPEHLARVRAECEASGVSIPGLDLTLKLANPMKSAVEEAGAYLKLASQVGAPRVRVFGGQIPEGVSREESQAFLIRSMRQLASMAESEGVTVCIETHDAWYDPDRMAEIMSEVDHPNIAVTWDVMHTQRRGGRSPDYSFQRLKSWIRHVHFHDGLLTLEKLQFRPMGEGEIDHAEVVRILLAAGYDGYISGEWINWEPYEDHLPREIAKMRQYETLFTRRR</sequence>
<dbReference type="InterPro" id="IPR013022">
    <property type="entry name" value="Xyl_isomerase-like_TIM-brl"/>
</dbReference>
<dbReference type="SUPFAM" id="SSF51658">
    <property type="entry name" value="Xylose isomerase-like"/>
    <property type="match status" value="1"/>
</dbReference>
<dbReference type="Gene3D" id="3.20.20.150">
    <property type="entry name" value="Divalent-metal-dependent TIM barrel enzymes"/>
    <property type="match status" value="1"/>
</dbReference>
<dbReference type="AlphaFoldDB" id="A0A5C4TEA9"/>
<accession>A0A5C4TEA9</accession>
<protein>
    <submittedName>
        <fullName evidence="2">TIM barrel protein</fullName>
    </submittedName>
</protein>
<evidence type="ECO:0000259" key="1">
    <source>
        <dbReference type="Pfam" id="PF01261"/>
    </source>
</evidence>
<dbReference type="Pfam" id="PF01261">
    <property type="entry name" value="AP_endonuc_2"/>
    <property type="match status" value="1"/>
</dbReference>